<sequence length="367" mass="40592">MCSSVSAVVLLAAELLAFAVLVTNAADKIEPVEKVCAPLKDKDKGFYDDCLKSEVVKQKGFIPKHLRPPWLALDIFADNRAEKVDSNCYACYKGSMASGGKFDEEEYCACHYEGKAPDIKFGKLFGSIQLSDKLDSCVDNFYRVALMPKCGNENYDHIRHCAIVHFYKNDPASEPEGAEFKRTLLLLDGCVSGVKKACKGKVKVEFTEPGTGFFSGNCYEEAKTALENDFNLKPGNGLSGFSEKDENGTINEQADDSTVFTLPVLLQHRKCSGLGSATMDNTFKDITVTISGGDCESKSFKLKDVDASKGRVQEMRGLELRMSDGTAKQWTDDSGNYQYTKKDQLMLKPMENIDKIDPFGKFENPSY</sequence>
<accession>A0ABD2KCR3</accession>
<dbReference type="AlphaFoldDB" id="A0ABD2KCR3"/>
<keyword evidence="3" id="KW-1185">Reference proteome</keyword>
<dbReference type="Proteomes" id="UP001620626">
    <property type="component" value="Unassembled WGS sequence"/>
</dbReference>
<name>A0ABD2KCR3_9BILA</name>
<dbReference type="EMBL" id="JBICBT010000786">
    <property type="protein sequence ID" value="KAL3100743.1"/>
    <property type="molecule type" value="Genomic_DNA"/>
</dbReference>
<feature type="chain" id="PRO_5044782899" evidence="1">
    <location>
        <begin position="26"/>
        <end position="367"/>
    </location>
</feature>
<evidence type="ECO:0000256" key="1">
    <source>
        <dbReference type="SAM" id="SignalP"/>
    </source>
</evidence>
<protein>
    <submittedName>
        <fullName evidence="2">Uncharacterized protein</fullName>
    </submittedName>
</protein>
<organism evidence="2 3">
    <name type="scientific">Heterodera trifolii</name>
    <dbReference type="NCBI Taxonomy" id="157864"/>
    <lineage>
        <taxon>Eukaryota</taxon>
        <taxon>Metazoa</taxon>
        <taxon>Ecdysozoa</taxon>
        <taxon>Nematoda</taxon>
        <taxon>Chromadorea</taxon>
        <taxon>Rhabditida</taxon>
        <taxon>Tylenchina</taxon>
        <taxon>Tylenchomorpha</taxon>
        <taxon>Tylenchoidea</taxon>
        <taxon>Heteroderidae</taxon>
        <taxon>Heteroderinae</taxon>
        <taxon>Heterodera</taxon>
    </lineage>
</organism>
<proteinExistence type="predicted"/>
<evidence type="ECO:0000313" key="2">
    <source>
        <dbReference type="EMBL" id="KAL3100743.1"/>
    </source>
</evidence>
<evidence type="ECO:0000313" key="3">
    <source>
        <dbReference type="Proteomes" id="UP001620626"/>
    </source>
</evidence>
<gene>
    <name evidence="2" type="ORF">niasHT_021022</name>
</gene>
<feature type="signal peptide" evidence="1">
    <location>
        <begin position="1"/>
        <end position="25"/>
    </location>
</feature>
<comment type="caution">
    <text evidence="2">The sequence shown here is derived from an EMBL/GenBank/DDBJ whole genome shotgun (WGS) entry which is preliminary data.</text>
</comment>
<keyword evidence="1" id="KW-0732">Signal</keyword>
<reference evidence="2 3" key="1">
    <citation type="submission" date="2024-10" db="EMBL/GenBank/DDBJ databases">
        <authorList>
            <person name="Kim D."/>
        </authorList>
    </citation>
    <scope>NUCLEOTIDE SEQUENCE [LARGE SCALE GENOMIC DNA]</scope>
    <source>
        <strain evidence="2">BH-2024</strain>
    </source>
</reference>